<dbReference type="EMBL" id="KN822244">
    <property type="protein sequence ID" value="KIM51701.1"/>
    <property type="molecule type" value="Genomic_DNA"/>
</dbReference>
<reference evidence="2" key="2">
    <citation type="submission" date="2015-01" db="EMBL/GenBank/DDBJ databases">
        <title>Evolutionary Origins and Diversification of the Mycorrhizal Mutualists.</title>
        <authorList>
            <consortium name="DOE Joint Genome Institute"/>
            <consortium name="Mycorrhizal Genomics Consortium"/>
            <person name="Kohler A."/>
            <person name="Kuo A."/>
            <person name="Nagy L.G."/>
            <person name="Floudas D."/>
            <person name="Copeland A."/>
            <person name="Barry K.W."/>
            <person name="Cichocki N."/>
            <person name="Veneault-Fourrey C."/>
            <person name="LaButti K."/>
            <person name="Lindquist E.A."/>
            <person name="Lipzen A."/>
            <person name="Lundell T."/>
            <person name="Morin E."/>
            <person name="Murat C."/>
            <person name="Riley R."/>
            <person name="Ohm R."/>
            <person name="Sun H."/>
            <person name="Tunlid A."/>
            <person name="Henrissat B."/>
            <person name="Grigoriev I.V."/>
            <person name="Hibbett D.S."/>
            <person name="Martin F."/>
        </authorList>
    </citation>
    <scope>NUCLEOTIDE SEQUENCE [LARGE SCALE GENOMIC DNA]</scope>
    <source>
        <strain evidence="2">Foug A</strain>
    </source>
</reference>
<evidence type="ECO:0000313" key="2">
    <source>
        <dbReference type="Proteomes" id="UP000053989"/>
    </source>
</evidence>
<gene>
    <name evidence="1" type="ORF">SCLCIDRAFT_616938</name>
</gene>
<name>A0A0C3D6K5_9AGAM</name>
<proteinExistence type="predicted"/>
<organism evidence="1 2">
    <name type="scientific">Scleroderma citrinum Foug A</name>
    <dbReference type="NCBI Taxonomy" id="1036808"/>
    <lineage>
        <taxon>Eukaryota</taxon>
        <taxon>Fungi</taxon>
        <taxon>Dikarya</taxon>
        <taxon>Basidiomycota</taxon>
        <taxon>Agaricomycotina</taxon>
        <taxon>Agaricomycetes</taxon>
        <taxon>Agaricomycetidae</taxon>
        <taxon>Boletales</taxon>
        <taxon>Sclerodermatineae</taxon>
        <taxon>Sclerodermataceae</taxon>
        <taxon>Scleroderma</taxon>
    </lineage>
</organism>
<protein>
    <submittedName>
        <fullName evidence="1">Uncharacterized protein</fullName>
    </submittedName>
</protein>
<keyword evidence="2" id="KW-1185">Reference proteome</keyword>
<dbReference type="STRING" id="1036808.A0A0C3D6K5"/>
<dbReference type="AlphaFoldDB" id="A0A0C3D6K5"/>
<sequence>MRIQLGTTLVPAVQLQNGAGAPCVAGAPVSSTLHLIQPQYAILRFSWRKQEIRHSYHVHNESFHRFKMYSIYAGEQCLEYLGDMLCVVLGLPEDWNNHARVWLIPHIALVHLDEPTR</sequence>
<dbReference type="InParanoid" id="A0A0C3D6K5"/>
<evidence type="ECO:0000313" key="1">
    <source>
        <dbReference type="EMBL" id="KIM51701.1"/>
    </source>
</evidence>
<accession>A0A0C3D6K5</accession>
<dbReference type="HOGENOM" id="CLU_2086204_0_0_1"/>
<dbReference type="Proteomes" id="UP000053989">
    <property type="component" value="Unassembled WGS sequence"/>
</dbReference>
<reference evidence="1 2" key="1">
    <citation type="submission" date="2014-04" db="EMBL/GenBank/DDBJ databases">
        <authorList>
            <consortium name="DOE Joint Genome Institute"/>
            <person name="Kuo A."/>
            <person name="Kohler A."/>
            <person name="Nagy L.G."/>
            <person name="Floudas D."/>
            <person name="Copeland A."/>
            <person name="Barry K.W."/>
            <person name="Cichocki N."/>
            <person name="Veneault-Fourrey C."/>
            <person name="LaButti K."/>
            <person name="Lindquist E.A."/>
            <person name="Lipzen A."/>
            <person name="Lundell T."/>
            <person name="Morin E."/>
            <person name="Murat C."/>
            <person name="Sun H."/>
            <person name="Tunlid A."/>
            <person name="Henrissat B."/>
            <person name="Grigoriev I.V."/>
            <person name="Hibbett D.S."/>
            <person name="Martin F."/>
            <person name="Nordberg H.P."/>
            <person name="Cantor M.N."/>
            <person name="Hua S.X."/>
        </authorList>
    </citation>
    <scope>NUCLEOTIDE SEQUENCE [LARGE SCALE GENOMIC DNA]</scope>
    <source>
        <strain evidence="1 2">Foug A</strain>
    </source>
</reference>